<accession>A0A6C0DWL1</accession>
<name>A0A6C0DWL1_9ZZZZ</name>
<dbReference type="AlphaFoldDB" id="A0A6C0DWL1"/>
<evidence type="ECO:0000256" key="3">
    <source>
        <dbReference type="ARBA" id="ARBA00022737"/>
    </source>
</evidence>
<keyword evidence="6" id="KW-0862">Zinc</keyword>
<organism evidence="9">
    <name type="scientific">viral metagenome</name>
    <dbReference type="NCBI Taxonomy" id="1070528"/>
    <lineage>
        <taxon>unclassified sequences</taxon>
        <taxon>metagenomes</taxon>
        <taxon>organismal metagenomes</taxon>
    </lineage>
</organism>
<keyword evidence="3" id="KW-0677">Repeat</keyword>
<evidence type="ECO:0000256" key="4">
    <source>
        <dbReference type="ARBA" id="ARBA00022771"/>
    </source>
</evidence>
<keyword evidence="1" id="KW-0808">Transferase</keyword>
<dbReference type="PROSITE" id="PS50089">
    <property type="entry name" value="ZF_RING_2"/>
    <property type="match status" value="1"/>
</dbReference>
<dbReference type="SUPFAM" id="SSF57850">
    <property type="entry name" value="RING/U-box"/>
    <property type="match status" value="1"/>
</dbReference>
<keyword evidence="2" id="KW-0479">Metal-binding</keyword>
<sequence length="513" mass="60392">MSSVMNCQVCTEKINKRTHSLVQCKCEYTCCKSCAKMYLLSCSKNPHCMNCKVDWNRDFLVINFDKNFINNTMKKHRENVLYEREIALLPMTQPHVEHRKKIFEKGARIAFLRQLILQMIQTGQNTTEEDQMQTLAYHTELVGLQDEYYDLRTKGVDENVAKEFIRQCPNNTCKGFLSKNLYCELCHIHACANCHEIKDTTHICNPDTIETIKSMKNNTKPCPKCATLIFKIEGCDQMYCVQCHTAFSWNTLRIETGTIHNPHYFEWIRQRNNGNVPRNPLDIPCGREIDAMFAAGLDNLLKNYVSATVINRLNDMCLRITHIREVDKPRYYVNPQNTNLELRIQYMMNFIDQPKFKTELQRREKKNEKKTEIYNIIDMFVNCTTDILYNFNDQVRNEYKEFYDTAMTLVKNKEFSSEIKKKIQKTQELKKAWKILEKIVKKNEKKNDVELIVALDTQIIDLTKKMIAKFNQCYITLISEIECLIKYANEQLEKIATIYNCKKLAFTNELLLS</sequence>
<evidence type="ECO:0008006" key="10">
    <source>
        <dbReference type="Google" id="ProtNLM"/>
    </source>
</evidence>
<keyword evidence="5" id="KW-0833">Ubl conjugation pathway</keyword>
<evidence type="ECO:0000259" key="7">
    <source>
        <dbReference type="PROSITE" id="PS50089"/>
    </source>
</evidence>
<evidence type="ECO:0000256" key="1">
    <source>
        <dbReference type="ARBA" id="ARBA00022679"/>
    </source>
</evidence>
<dbReference type="Gene3D" id="1.20.120.1750">
    <property type="match status" value="1"/>
</dbReference>
<feature type="domain" description="RING-type" evidence="8">
    <location>
        <begin position="3"/>
        <end position="274"/>
    </location>
</feature>
<proteinExistence type="predicted"/>
<dbReference type="GO" id="GO:0016740">
    <property type="term" value="F:transferase activity"/>
    <property type="evidence" value="ECO:0007669"/>
    <property type="project" value="UniProtKB-KW"/>
</dbReference>
<keyword evidence="4" id="KW-0863">Zinc-finger</keyword>
<dbReference type="PROSITE" id="PS51873">
    <property type="entry name" value="TRIAD"/>
    <property type="match status" value="1"/>
</dbReference>
<evidence type="ECO:0000313" key="9">
    <source>
        <dbReference type="EMBL" id="QHT20710.1"/>
    </source>
</evidence>
<reference evidence="9" key="1">
    <citation type="journal article" date="2020" name="Nature">
        <title>Giant virus diversity and host interactions through global metagenomics.</title>
        <authorList>
            <person name="Schulz F."/>
            <person name="Roux S."/>
            <person name="Paez-Espino D."/>
            <person name="Jungbluth S."/>
            <person name="Walsh D.A."/>
            <person name="Denef V.J."/>
            <person name="McMahon K.D."/>
            <person name="Konstantinidis K.T."/>
            <person name="Eloe-Fadrosh E.A."/>
            <person name="Kyrpides N.C."/>
            <person name="Woyke T."/>
        </authorList>
    </citation>
    <scope>NUCLEOTIDE SEQUENCE</scope>
    <source>
        <strain evidence="9">GVMAG-M-3300023174-68</strain>
    </source>
</reference>
<dbReference type="GO" id="GO:0008270">
    <property type="term" value="F:zinc ion binding"/>
    <property type="evidence" value="ECO:0007669"/>
    <property type="project" value="UniProtKB-KW"/>
</dbReference>
<evidence type="ECO:0000256" key="5">
    <source>
        <dbReference type="ARBA" id="ARBA00022786"/>
    </source>
</evidence>
<protein>
    <recommendedName>
        <fullName evidence="10">RING-type domain-containing protein</fullName>
    </recommendedName>
</protein>
<dbReference type="InterPro" id="IPR044066">
    <property type="entry name" value="TRIAD_supradom"/>
</dbReference>
<evidence type="ECO:0000256" key="6">
    <source>
        <dbReference type="ARBA" id="ARBA00022833"/>
    </source>
</evidence>
<dbReference type="EMBL" id="MN739681">
    <property type="protein sequence ID" value="QHT20710.1"/>
    <property type="molecule type" value="Genomic_DNA"/>
</dbReference>
<evidence type="ECO:0000259" key="8">
    <source>
        <dbReference type="PROSITE" id="PS51873"/>
    </source>
</evidence>
<dbReference type="InterPro" id="IPR001841">
    <property type="entry name" value="Znf_RING"/>
</dbReference>
<evidence type="ECO:0000256" key="2">
    <source>
        <dbReference type="ARBA" id="ARBA00022723"/>
    </source>
</evidence>
<feature type="domain" description="RING-type" evidence="7">
    <location>
        <begin position="7"/>
        <end position="52"/>
    </location>
</feature>